<dbReference type="AlphaFoldDB" id="A0A5J4T802"/>
<proteinExistence type="predicted"/>
<keyword evidence="1" id="KW-0812">Transmembrane</keyword>
<evidence type="ECO:0000313" key="3">
    <source>
        <dbReference type="Proteomes" id="UP000324800"/>
    </source>
</evidence>
<reference evidence="2 3" key="1">
    <citation type="submission" date="2019-03" db="EMBL/GenBank/DDBJ databases">
        <title>Single cell metagenomics reveals metabolic interactions within the superorganism composed of flagellate Streblomastix strix and complex community of Bacteroidetes bacteria on its surface.</title>
        <authorList>
            <person name="Treitli S.C."/>
            <person name="Kolisko M."/>
            <person name="Husnik F."/>
            <person name="Keeling P."/>
            <person name="Hampl V."/>
        </authorList>
    </citation>
    <scope>NUCLEOTIDE SEQUENCE [LARGE SCALE GENOMIC DNA]</scope>
    <source>
        <strain evidence="2">ST1C</strain>
    </source>
</reference>
<dbReference type="Proteomes" id="UP000324800">
    <property type="component" value="Unassembled WGS sequence"/>
</dbReference>
<keyword evidence="1" id="KW-0472">Membrane</keyword>
<protein>
    <submittedName>
        <fullName evidence="2">Uncharacterized protein</fullName>
    </submittedName>
</protein>
<feature type="non-terminal residue" evidence="2">
    <location>
        <position position="1"/>
    </location>
</feature>
<name>A0A5J4T802_9EUKA</name>
<feature type="transmembrane region" description="Helical" evidence="1">
    <location>
        <begin position="183"/>
        <end position="202"/>
    </location>
</feature>
<comment type="caution">
    <text evidence="2">The sequence shown here is derived from an EMBL/GenBank/DDBJ whole genome shotgun (WGS) entry which is preliminary data.</text>
</comment>
<dbReference type="EMBL" id="SNRW01036487">
    <property type="protein sequence ID" value="KAA6354338.1"/>
    <property type="molecule type" value="Genomic_DNA"/>
</dbReference>
<evidence type="ECO:0000313" key="2">
    <source>
        <dbReference type="EMBL" id="KAA6354338.1"/>
    </source>
</evidence>
<gene>
    <name evidence="2" type="ORF">EZS28_050135</name>
</gene>
<sequence length="203" mass="21442">IPPPSDCTGKTEAECPCSSIDDTRPFCKTCTGKNQPSSECKCPTVAEGDYTKDQCDQDKGVIPPPADCDTTPSLPACSGDCADNTGKTEEQCACIVGDTRPFCKTCTGKNQPTADCKCPAVQEGDYTKAKCEEDKAAATVDCTTITKETPKEDCPCPDKTDKAKWDADPRTKTKDDICASGSVHLTLSVIAAAVVLPVLSLFL</sequence>
<evidence type="ECO:0000256" key="1">
    <source>
        <dbReference type="SAM" id="Phobius"/>
    </source>
</evidence>
<keyword evidence="1" id="KW-1133">Transmembrane helix</keyword>
<organism evidence="2 3">
    <name type="scientific">Streblomastix strix</name>
    <dbReference type="NCBI Taxonomy" id="222440"/>
    <lineage>
        <taxon>Eukaryota</taxon>
        <taxon>Metamonada</taxon>
        <taxon>Preaxostyla</taxon>
        <taxon>Oxymonadida</taxon>
        <taxon>Streblomastigidae</taxon>
        <taxon>Streblomastix</taxon>
    </lineage>
</organism>
<accession>A0A5J4T802</accession>